<organism evidence="2 3">
    <name type="scientific">Nitrosovibrio tenuis</name>
    <dbReference type="NCBI Taxonomy" id="1233"/>
    <lineage>
        <taxon>Bacteria</taxon>
        <taxon>Pseudomonadati</taxon>
        <taxon>Pseudomonadota</taxon>
        <taxon>Betaproteobacteria</taxon>
        <taxon>Nitrosomonadales</taxon>
        <taxon>Nitrosomonadaceae</taxon>
        <taxon>Nitrosovibrio</taxon>
    </lineage>
</organism>
<dbReference type="PROSITE" id="PS51819">
    <property type="entry name" value="VOC"/>
    <property type="match status" value="1"/>
</dbReference>
<dbReference type="InterPro" id="IPR037523">
    <property type="entry name" value="VOC_core"/>
</dbReference>
<dbReference type="EMBL" id="FOBH01000002">
    <property type="protein sequence ID" value="SEK58457.1"/>
    <property type="molecule type" value="Genomic_DNA"/>
</dbReference>
<dbReference type="STRING" id="1233.SAMN05216387_10283"/>
<dbReference type="PANTHER" id="PTHR34109">
    <property type="entry name" value="BNAUNNG04460D PROTEIN-RELATED"/>
    <property type="match status" value="1"/>
</dbReference>
<dbReference type="InterPro" id="IPR004360">
    <property type="entry name" value="Glyas_Fos-R_dOase_dom"/>
</dbReference>
<sequence>MPIKPIPDGYHSITPYLMINGAAGAIEFYKRAFGAKEMFKMGAPGDKIGHAEILIGDSRVMMADDCGKESPFRSPQSSGSSPVGLYLYVDDVDKLFAQAVNAGARVIKPVQDQFYGDRTGALEDPFGHIWFIATHKEDLSPDEIKKRATA</sequence>
<name>A0A1H7I9N1_9PROT</name>
<dbReference type="CDD" id="cd07246">
    <property type="entry name" value="VOC_like"/>
    <property type="match status" value="1"/>
</dbReference>
<dbReference type="Gene3D" id="3.30.720.120">
    <property type="match status" value="1"/>
</dbReference>
<dbReference type="PANTHER" id="PTHR34109:SF1">
    <property type="entry name" value="VOC DOMAIN-CONTAINING PROTEIN"/>
    <property type="match status" value="1"/>
</dbReference>
<dbReference type="OrthoDB" id="9795306at2"/>
<keyword evidence="3" id="KW-1185">Reference proteome</keyword>
<dbReference type="SUPFAM" id="SSF54593">
    <property type="entry name" value="Glyoxalase/Bleomycin resistance protein/Dihydroxybiphenyl dioxygenase"/>
    <property type="match status" value="1"/>
</dbReference>
<reference evidence="2 3" key="1">
    <citation type="submission" date="2016-10" db="EMBL/GenBank/DDBJ databases">
        <authorList>
            <person name="de Groot N.N."/>
        </authorList>
    </citation>
    <scope>NUCLEOTIDE SEQUENCE [LARGE SCALE GENOMIC DNA]</scope>
    <source>
        <strain evidence="2 3">Nv1</strain>
    </source>
</reference>
<dbReference type="InterPro" id="IPR029068">
    <property type="entry name" value="Glyas_Bleomycin-R_OHBP_Dase"/>
</dbReference>
<dbReference type="Gene3D" id="3.30.720.110">
    <property type="match status" value="1"/>
</dbReference>
<dbReference type="Proteomes" id="UP000198620">
    <property type="component" value="Unassembled WGS sequence"/>
</dbReference>
<gene>
    <name evidence="2" type="ORF">SAMN05216387_10283</name>
</gene>
<dbReference type="AlphaFoldDB" id="A0A1H7I9N1"/>
<dbReference type="Pfam" id="PF00903">
    <property type="entry name" value="Glyoxalase"/>
    <property type="match status" value="1"/>
</dbReference>
<protein>
    <submittedName>
        <fullName evidence="2">PhnB protein</fullName>
    </submittedName>
</protein>
<feature type="domain" description="VOC" evidence="1">
    <location>
        <begin position="9"/>
        <end position="135"/>
    </location>
</feature>
<dbReference type="RefSeq" id="WP_090827022.1">
    <property type="nucleotide sequence ID" value="NZ_FOBH01000002.1"/>
</dbReference>
<proteinExistence type="predicted"/>
<accession>A0A1H7I9N1</accession>
<evidence type="ECO:0000313" key="2">
    <source>
        <dbReference type="EMBL" id="SEK58457.1"/>
    </source>
</evidence>
<evidence type="ECO:0000313" key="3">
    <source>
        <dbReference type="Proteomes" id="UP000198620"/>
    </source>
</evidence>
<evidence type="ECO:0000259" key="1">
    <source>
        <dbReference type="PROSITE" id="PS51819"/>
    </source>
</evidence>